<dbReference type="OrthoDB" id="9802039at2"/>
<evidence type="ECO:0000313" key="1">
    <source>
        <dbReference type="EMBL" id="ACZ21320.1"/>
    </source>
</evidence>
<dbReference type="EMBL" id="CP001819">
    <property type="protein sequence ID" value="ACZ21320.1"/>
    <property type="molecule type" value="Genomic_DNA"/>
</dbReference>
<dbReference type="Gene3D" id="1.10.1660.10">
    <property type="match status" value="1"/>
</dbReference>
<reference evidence="1 2" key="1">
    <citation type="journal article" date="2009" name="Stand. Genomic Sci.">
        <title>Complete genome sequence of Sanguibacter keddieii type strain (ST-74).</title>
        <authorList>
            <person name="Ivanova N."/>
            <person name="Sikorski J."/>
            <person name="Sims D."/>
            <person name="Brettin T."/>
            <person name="Detter J.C."/>
            <person name="Han C."/>
            <person name="Lapidus A."/>
            <person name="Copeland A."/>
            <person name="Glavina Del Rio T."/>
            <person name="Nolan M."/>
            <person name="Chen F."/>
            <person name="Lucas S."/>
            <person name="Tice H."/>
            <person name="Cheng J.F."/>
            <person name="Bruce D."/>
            <person name="Goodwin L."/>
            <person name="Pitluck S."/>
            <person name="Pati A."/>
            <person name="Mavromatis K."/>
            <person name="Chen A."/>
            <person name="Palaniappan K."/>
            <person name="D'haeseleer P."/>
            <person name="Chain P."/>
            <person name="Bristow J."/>
            <person name="Eisen J.A."/>
            <person name="Markowitz V."/>
            <person name="Hugenholtz P."/>
            <person name="Goker M."/>
            <person name="Pukall R."/>
            <person name="Klenk H.P."/>
            <person name="Kyrpides N.C."/>
        </authorList>
    </citation>
    <scope>NUCLEOTIDE SEQUENCE [LARGE SCALE GENOMIC DNA]</scope>
    <source>
        <strain evidence="2">ATCC 51767 / DSM 10542 / NCFB 3025 / ST-74</strain>
    </source>
</reference>
<dbReference type="AlphaFoldDB" id="D1BF24"/>
<accession>D1BF24</accession>
<dbReference type="HOGENOM" id="CLU_911201_0_0_11"/>
<sequence>MTDNTSTDYSAGRFRSMTGLSDKALRLYADREILVPAAVDPTTGYRSYDADQLRDGITLDLLRRARLPLDDLHADRRFRFDDHRGQLAMRRAMEDFYLDLAERVATGDPAGLVAAVSEAGPAHWVAAEVPFEVSSSTDDLEETFTAMAVDLPHLDRTLVDALQSEGVELVDESWTVSTQGAAARLRLAHRALSPVRASTLEKLTDAVRSSAGPTVRVTSGTLPARRELVYSSPDGDPADDPGLTDSTLSHLGVLALARYLADEGAETLHETARRRVLSTSLFDPTATSEDVYDLRAG</sequence>
<gene>
    <name evidence="1" type="ordered locus">Sked_13800</name>
</gene>
<protein>
    <submittedName>
        <fullName evidence="1">Predicted transcriptional regulator</fullName>
    </submittedName>
</protein>
<name>D1BF24_SANKS</name>
<dbReference type="KEGG" id="ske:Sked_13800"/>
<dbReference type="SUPFAM" id="SSF46955">
    <property type="entry name" value="Putative DNA-binding domain"/>
    <property type="match status" value="1"/>
</dbReference>
<organism evidence="1 2">
    <name type="scientific">Sanguibacter keddieii (strain ATCC 51767 / DSM 10542 / NCFB 3025 / ST-74)</name>
    <dbReference type="NCBI Taxonomy" id="446469"/>
    <lineage>
        <taxon>Bacteria</taxon>
        <taxon>Bacillati</taxon>
        <taxon>Actinomycetota</taxon>
        <taxon>Actinomycetes</taxon>
        <taxon>Micrococcales</taxon>
        <taxon>Sanguibacteraceae</taxon>
        <taxon>Sanguibacter</taxon>
    </lineage>
</organism>
<dbReference type="STRING" id="446469.Sked_13800"/>
<dbReference type="Proteomes" id="UP000000322">
    <property type="component" value="Chromosome"/>
</dbReference>
<proteinExistence type="predicted"/>
<dbReference type="eggNOG" id="COG0789">
    <property type="taxonomic scope" value="Bacteria"/>
</dbReference>
<evidence type="ECO:0000313" key="2">
    <source>
        <dbReference type="Proteomes" id="UP000000322"/>
    </source>
</evidence>
<dbReference type="InterPro" id="IPR009061">
    <property type="entry name" value="DNA-bd_dom_put_sf"/>
</dbReference>
<dbReference type="RefSeq" id="WP_012866389.1">
    <property type="nucleotide sequence ID" value="NC_013521.1"/>
</dbReference>
<keyword evidence="2" id="KW-1185">Reference proteome</keyword>